<comment type="similarity">
    <text evidence="1">Belongs to the LysR transcriptional regulatory family.</text>
</comment>
<dbReference type="PROSITE" id="PS50931">
    <property type="entry name" value="HTH_LYSR"/>
    <property type="match status" value="1"/>
</dbReference>
<protein>
    <submittedName>
        <fullName evidence="6">LysR substrate binding domain protein</fullName>
    </submittedName>
</protein>
<dbReference type="OrthoDB" id="1624015at2"/>
<feature type="domain" description="HTH lysR-type" evidence="5">
    <location>
        <begin position="5"/>
        <end position="62"/>
    </location>
</feature>
<organism evidence="6 8">
    <name type="scientific">Megasphaera lornae</name>
    <dbReference type="NCBI Taxonomy" id="1000568"/>
    <lineage>
        <taxon>Bacteria</taxon>
        <taxon>Bacillati</taxon>
        <taxon>Bacillota</taxon>
        <taxon>Negativicutes</taxon>
        <taxon>Veillonellales</taxon>
        <taxon>Veillonellaceae</taxon>
        <taxon>Megasphaera</taxon>
    </lineage>
</organism>
<dbReference type="Gene3D" id="3.40.190.290">
    <property type="match status" value="1"/>
</dbReference>
<evidence type="ECO:0000256" key="3">
    <source>
        <dbReference type="ARBA" id="ARBA00023125"/>
    </source>
</evidence>
<reference evidence="8" key="1">
    <citation type="submission" date="2009-12" db="EMBL/GenBank/DDBJ databases">
        <title>Sequence of Clostridiales genomosp. BVAB3 str. UPII9-5.</title>
        <authorList>
            <person name="Madupu R."/>
            <person name="Durkin A.S."/>
            <person name="Torralba M."/>
            <person name="Methe B."/>
            <person name="Sutton G.G."/>
            <person name="Strausberg R.L."/>
            <person name="Nelson K.E."/>
        </authorList>
    </citation>
    <scope>NUCLEOTIDE SEQUENCE [LARGE SCALE GENOMIC DNA]</scope>
    <source>
        <strain evidence="8">28L</strain>
    </source>
</reference>
<dbReference type="PANTHER" id="PTHR30126:SF39">
    <property type="entry name" value="HTH-TYPE TRANSCRIPTIONAL REGULATOR CYSL"/>
    <property type="match status" value="1"/>
</dbReference>
<dbReference type="GO" id="GO:0000976">
    <property type="term" value="F:transcription cis-regulatory region binding"/>
    <property type="evidence" value="ECO:0007669"/>
    <property type="project" value="TreeGrafter"/>
</dbReference>
<dbReference type="Gene3D" id="1.10.10.10">
    <property type="entry name" value="Winged helix-like DNA-binding domain superfamily/Winged helix DNA-binding domain"/>
    <property type="match status" value="1"/>
</dbReference>
<evidence type="ECO:0000313" key="9">
    <source>
        <dbReference type="Proteomes" id="UP000004018"/>
    </source>
</evidence>
<evidence type="ECO:0000313" key="8">
    <source>
        <dbReference type="Proteomes" id="UP000003242"/>
    </source>
</evidence>
<dbReference type="AlphaFoldDB" id="D3LVA0"/>
<dbReference type="eggNOG" id="COG0583">
    <property type="taxonomic scope" value="Bacteria"/>
</dbReference>
<evidence type="ECO:0000256" key="1">
    <source>
        <dbReference type="ARBA" id="ARBA00009437"/>
    </source>
</evidence>
<reference evidence="7 9" key="3">
    <citation type="submission" date="2011-04" db="EMBL/GenBank/DDBJ databases">
        <authorList>
            <person name="Harkins D.M."/>
            <person name="Madupu R."/>
            <person name="Durkin A.S."/>
            <person name="Torralba M."/>
            <person name="Methe B."/>
            <person name="Sutton G.G."/>
            <person name="Nelson K.E."/>
        </authorList>
    </citation>
    <scope>NUCLEOTIDE SEQUENCE [LARGE SCALE GENOMIC DNA]</scope>
    <source>
        <strain evidence="7 9">UPII 199-6</strain>
    </source>
</reference>
<dbReference type="SUPFAM" id="SSF53850">
    <property type="entry name" value="Periplasmic binding protein-like II"/>
    <property type="match status" value="1"/>
</dbReference>
<dbReference type="Proteomes" id="UP000004018">
    <property type="component" value="Unassembled WGS sequence"/>
</dbReference>
<dbReference type="InterPro" id="IPR036388">
    <property type="entry name" value="WH-like_DNA-bd_sf"/>
</dbReference>
<keyword evidence="4" id="KW-0804">Transcription</keyword>
<dbReference type="RefSeq" id="WP_007390937.1">
    <property type="nucleotide sequence ID" value="NZ_ADGP01000020.1"/>
</dbReference>
<dbReference type="PRINTS" id="PR00039">
    <property type="entry name" value="HTHLYSR"/>
</dbReference>
<dbReference type="SUPFAM" id="SSF46785">
    <property type="entry name" value="Winged helix' DNA-binding domain"/>
    <property type="match status" value="1"/>
</dbReference>
<evidence type="ECO:0000256" key="4">
    <source>
        <dbReference type="ARBA" id="ARBA00023163"/>
    </source>
</evidence>
<dbReference type="STRING" id="699218.HMPREF0889_0221"/>
<evidence type="ECO:0000259" key="5">
    <source>
        <dbReference type="PROSITE" id="PS50931"/>
    </source>
</evidence>
<dbReference type="EMBL" id="ADGP01000020">
    <property type="protein sequence ID" value="EFD93827.1"/>
    <property type="molecule type" value="Genomic_DNA"/>
</dbReference>
<keyword evidence="3" id="KW-0238">DNA-binding</keyword>
<sequence>MKKNITLRHFTIFICVCEENNMTHAARRLHMTQPSVSQVIQEIEGLYGTRLFERLGRSLHITSAGKRLLQYAYQIVSLTKQIEATMTSFQTTIPLRIGASVSIGEFCLIEYLHFLHTYRKQAPIFSEIHNTTELESMLLCDKLDFALLEGAIRSEYIITLPFMEDELIIAVPPQHPLVKKGRIQLSDLRNFPMFLREEGSGTRNLFTHIMEEHHIPFQICGVYNNTESLKKAVLAGLGGTVLSRHLVRKEWENGELGILYIENDLFHRHFKIAYHKDKFLFPALQDALTICRDYTRWFPGTFFTARS</sequence>
<reference evidence="6" key="2">
    <citation type="submission" date="2009-12" db="EMBL/GenBank/DDBJ databases">
        <authorList>
            <person name="Madupu R."/>
            <person name="Durkin A.S."/>
            <person name="Torralba M."/>
            <person name="Methe B."/>
            <person name="Sutton G.G."/>
            <person name="Strausberg R.L."/>
            <person name="Nelson K.E."/>
        </authorList>
    </citation>
    <scope>NUCLEOTIDE SEQUENCE</scope>
    <source>
        <strain evidence="6">28L</strain>
    </source>
</reference>
<name>D3LVA0_9FIRM</name>
<dbReference type="Pfam" id="PF03466">
    <property type="entry name" value="LysR_substrate"/>
    <property type="match status" value="1"/>
</dbReference>
<evidence type="ECO:0000313" key="7">
    <source>
        <dbReference type="EMBL" id="EGL40906.1"/>
    </source>
</evidence>
<dbReference type="GO" id="GO:0003700">
    <property type="term" value="F:DNA-binding transcription factor activity"/>
    <property type="evidence" value="ECO:0007669"/>
    <property type="project" value="InterPro"/>
</dbReference>
<dbReference type="PANTHER" id="PTHR30126">
    <property type="entry name" value="HTH-TYPE TRANSCRIPTIONAL REGULATOR"/>
    <property type="match status" value="1"/>
</dbReference>
<comment type="caution">
    <text evidence="6">The sequence shown here is derived from an EMBL/GenBank/DDBJ whole genome shotgun (WGS) entry which is preliminary data.</text>
</comment>
<dbReference type="FunFam" id="1.10.10.10:FF:000001">
    <property type="entry name" value="LysR family transcriptional regulator"/>
    <property type="match status" value="1"/>
</dbReference>
<keyword evidence="9" id="KW-1185">Reference proteome</keyword>
<evidence type="ECO:0000256" key="2">
    <source>
        <dbReference type="ARBA" id="ARBA00023015"/>
    </source>
</evidence>
<evidence type="ECO:0000313" key="6">
    <source>
        <dbReference type="EMBL" id="EFD93827.1"/>
    </source>
</evidence>
<dbReference type="InterPro" id="IPR005119">
    <property type="entry name" value="LysR_subst-bd"/>
</dbReference>
<dbReference type="InterPro" id="IPR000847">
    <property type="entry name" value="LysR_HTH_N"/>
</dbReference>
<gene>
    <name evidence="6" type="primary">lysR</name>
    <name evidence="6" type="ORF">HMPREF0889_0221</name>
    <name evidence="7" type="ORF">HMPREF1039_1114</name>
</gene>
<dbReference type="EMBL" id="AFIJ01000020">
    <property type="protein sequence ID" value="EGL40906.1"/>
    <property type="molecule type" value="Genomic_DNA"/>
</dbReference>
<accession>D3LVA0</accession>
<dbReference type="InterPro" id="IPR036390">
    <property type="entry name" value="WH_DNA-bd_sf"/>
</dbReference>
<keyword evidence="2" id="KW-0805">Transcription regulation</keyword>
<dbReference type="Pfam" id="PF00126">
    <property type="entry name" value="HTH_1"/>
    <property type="match status" value="1"/>
</dbReference>
<proteinExistence type="inferred from homology"/>
<dbReference type="Proteomes" id="UP000003242">
    <property type="component" value="Unassembled WGS sequence"/>
</dbReference>